<feature type="binding site" description="axial binding residue" evidence="9">
    <location>
        <position position="247"/>
    </location>
    <ligand>
        <name>heme c</name>
        <dbReference type="ChEBI" id="CHEBI:61717"/>
        <label>2</label>
    </ligand>
    <ligandPart>
        <name>Fe</name>
        <dbReference type="ChEBI" id="CHEBI:18248"/>
    </ligandPart>
</feature>
<keyword evidence="12" id="KW-1185">Reference proteome</keyword>
<evidence type="ECO:0000259" key="10">
    <source>
        <dbReference type="PROSITE" id="PS51007"/>
    </source>
</evidence>
<evidence type="ECO:0000256" key="1">
    <source>
        <dbReference type="ARBA" id="ARBA00004418"/>
    </source>
</evidence>
<dbReference type="PROSITE" id="PS51257">
    <property type="entry name" value="PROKAR_LIPOPROTEIN"/>
    <property type="match status" value="1"/>
</dbReference>
<gene>
    <name evidence="11" type="primary">mauG_2</name>
    <name evidence="11" type="ORF">GCM10007940_33820</name>
</gene>
<reference evidence="11" key="2">
    <citation type="submission" date="2023-01" db="EMBL/GenBank/DDBJ databases">
        <title>Draft genome sequence of Portibacter lacus strain NBRC 108769.</title>
        <authorList>
            <person name="Sun Q."/>
            <person name="Mori K."/>
        </authorList>
    </citation>
    <scope>NUCLEOTIDE SEQUENCE</scope>
    <source>
        <strain evidence="11">NBRC 108769</strain>
    </source>
</reference>
<dbReference type="InterPro" id="IPR026259">
    <property type="entry name" value="MauG/Cytc_peroxidase"/>
</dbReference>
<dbReference type="AlphaFoldDB" id="A0AA37SQ10"/>
<dbReference type="PANTHER" id="PTHR30600:SF10">
    <property type="entry name" value="BLL6722 PROTEIN"/>
    <property type="match status" value="1"/>
</dbReference>
<feature type="binding site" description="covalent" evidence="8">
    <location>
        <position position="99"/>
    </location>
    <ligand>
        <name>heme c</name>
        <dbReference type="ChEBI" id="CHEBI:61717"/>
        <label>1</label>
    </ligand>
</feature>
<dbReference type="GO" id="GO:0020037">
    <property type="term" value="F:heme binding"/>
    <property type="evidence" value="ECO:0007669"/>
    <property type="project" value="InterPro"/>
</dbReference>
<dbReference type="Gene3D" id="1.10.760.10">
    <property type="entry name" value="Cytochrome c-like domain"/>
    <property type="match status" value="2"/>
</dbReference>
<keyword evidence="2 8" id="KW-0349">Heme</keyword>
<sequence>MMTMEKFKFTSFVIITLALVLTSCQKDIQVYKKDIQLNLPTENLDYINANYASSLSESSRQVPQLLRNSGVTNEGAKLGRVLFYDTQLSLNNRVSCASCHDQKSAFADNKALSVGFENKVTPRNSMAIVNPVVNNSLFWDSRSNSIENLIREPIQNHIEMGMESMEQLVKKLNSVEYYKPLVEEAFQAEEFTEQLVVEALSQFLRSMVSMDSKFDKGSESGFSNYSELELRGKDIFFSDHAKCSTCHKGINFSAPDGNGGGSSISNSFINQQDNSFGNSEYAGPEIMGTANIGLDIVYADNGFSNGQFKIPTLRNIGLTGPYMHDGRFETLEEVVDHYSDNMKLHQNLDDKFVQGDQVRLLKFDQNDKAALVAFLNTLSDEDFVQAERFSDPFVR</sequence>
<feature type="domain" description="Cytochrome c" evidence="10">
    <location>
        <begin position="227"/>
        <end position="379"/>
    </location>
</feature>
<dbReference type="InterPro" id="IPR004852">
    <property type="entry name" value="Di-haem_cyt_c_peroxidsae"/>
</dbReference>
<feature type="binding site" description="covalent" evidence="8">
    <location>
        <position position="96"/>
    </location>
    <ligand>
        <name>heme c</name>
        <dbReference type="ChEBI" id="CHEBI:61717"/>
        <label>1</label>
    </ligand>
</feature>
<keyword evidence="4" id="KW-0732">Signal</keyword>
<comment type="cofactor">
    <cofactor evidence="8">
        <name>heme</name>
        <dbReference type="ChEBI" id="CHEBI:30413"/>
    </cofactor>
    <text evidence="8">Binds 2 heme groups.</text>
</comment>
<keyword evidence="7 9" id="KW-0408">Iron</keyword>
<dbReference type="SUPFAM" id="SSF46626">
    <property type="entry name" value="Cytochrome c"/>
    <property type="match status" value="2"/>
</dbReference>
<evidence type="ECO:0000256" key="4">
    <source>
        <dbReference type="ARBA" id="ARBA00022729"/>
    </source>
</evidence>
<comment type="subcellular location">
    <subcellularLocation>
        <location evidence="1">Periplasm</location>
    </subcellularLocation>
</comment>
<dbReference type="GO" id="GO:0042597">
    <property type="term" value="C:periplasmic space"/>
    <property type="evidence" value="ECO:0007669"/>
    <property type="project" value="UniProtKB-SubCell"/>
</dbReference>
<dbReference type="EMBL" id="BSOH01000023">
    <property type="protein sequence ID" value="GLR18766.1"/>
    <property type="molecule type" value="Genomic_DNA"/>
</dbReference>
<dbReference type="InterPro" id="IPR051395">
    <property type="entry name" value="Cytochrome_c_Peroxidase/MauG"/>
</dbReference>
<dbReference type="InterPro" id="IPR009056">
    <property type="entry name" value="Cyt_c-like_dom"/>
</dbReference>
<evidence type="ECO:0000256" key="5">
    <source>
        <dbReference type="ARBA" id="ARBA00022764"/>
    </source>
</evidence>
<evidence type="ECO:0000256" key="8">
    <source>
        <dbReference type="PIRSR" id="PIRSR000294-1"/>
    </source>
</evidence>
<name>A0AA37SQ10_9BACT</name>
<evidence type="ECO:0000313" key="11">
    <source>
        <dbReference type="EMBL" id="GLR18766.1"/>
    </source>
</evidence>
<dbReference type="Proteomes" id="UP001156666">
    <property type="component" value="Unassembled WGS sequence"/>
</dbReference>
<dbReference type="PIRSF" id="PIRSF000294">
    <property type="entry name" value="Cytochrome-c_peroxidase"/>
    <property type="match status" value="1"/>
</dbReference>
<reference evidence="11" key="1">
    <citation type="journal article" date="2014" name="Int. J. Syst. Evol. Microbiol.">
        <title>Complete genome sequence of Corynebacterium casei LMG S-19264T (=DSM 44701T), isolated from a smear-ripened cheese.</title>
        <authorList>
            <consortium name="US DOE Joint Genome Institute (JGI-PGF)"/>
            <person name="Walter F."/>
            <person name="Albersmeier A."/>
            <person name="Kalinowski J."/>
            <person name="Ruckert C."/>
        </authorList>
    </citation>
    <scope>NUCLEOTIDE SEQUENCE</scope>
    <source>
        <strain evidence="11">NBRC 108769</strain>
    </source>
</reference>
<evidence type="ECO:0000256" key="3">
    <source>
        <dbReference type="ARBA" id="ARBA00022723"/>
    </source>
</evidence>
<organism evidence="11 12">
    <name type="scientific">Portibacter lacus</name>
    <dbReference type="NCBI Taxonomy" id="1099794"/>
    <lineage>
        <taxon>Bacteria</taxon>
        <taxon>Pseudomonadati</taxon>
        <taxon>Bacteroidota</taxon>
        <taxon>Saprospiria</taxon>
        <taxon>Saprospirales</taxon>
        <taxon>Haliscomenobacteraceae</taxon>
        <taxon>Portibacter</taxon>
    </lineage>
</organism>
<keyword evidence="5" id="KW-0574">Periplasm</keyword>
<evidence type="ECO:0000256" key="2">
    <source>
        <dbReference type="ARBA" id="ARBA00022617"/>
    </source>
</evidence>
<dbReference type="InterPro" id="IPR036909">
    <property type="entry name" value="Cyt_c-like_dom_sf"/>
</dbReference>
<dbReference type="GO" id="GO:0046872">
    <property type="term" value="F:metal ion binding"/>
    <property type="evidence" value="ECO:0007669"/>
    <property type="project" value="UniProtKB-KW"/>
</dbReference>
<accession>A0AA37SQ10</accession>
<evidence type="ECO:0000256" key="7">
    <source>
        <dbReference type="ARBA" id="ARBA00023004"/>
    </source>
</evidence>
<dbReference type="PROSITE" id="PS51007">
    <property type="entry name" value="CYTC"/>
    <property type="match status" value="1"/>
</dbReference>
<dbReference type="GO" id="GO:0009055">
    <property type="term" value="F:electron transfer activity"/>
    <property type="evidence" value="ECO:0007669"/>
    <property type="project" value="InterPro"/>
</dbReference>
<keyword evidence="11" id="KW-0575">Peroxidase</keyword>
<evidence type="ECO:0000256" key="9">
    <source>
        <dbReference type="PIRSR" id="PIRSR000294-2"/>
    </source>
</evidence>
<dbReference type="GO" id="GO:0004130">
    <property type="term" value="F:cytochrome-c peroxidase activity"/>
    <property type="evidence" value="ECO:0007669"/>
    <property type="project" value="TreeGrafter"/>
</dbReference>
<feature type="binding site" description="covalent" evidence="8">
    <location>
        <position position="246"/>
    </location>
    <ligand>
        <name>heme c</name>
        <dbReference type="ChEBI" id="CHEBI:61717"/>
        <label>2</label>
    </ligand>
</feature>
<dbReference type="PANTHER" id="PTHR30600">
    <property type="entry name" value="CYTOCHROME C PEROXIDASE-RELATED"/>
    <property type="match status" value="1"/>
</dbReference>
<dbReference type="Pfam" id="PF03150">
    <property type="entry name" value="CCP_MauG"/>
    <property type="match status" value="1"/>
</dbReference>
<feature type="binding site" description="covalent" evidence="8">
    <location>
        <position position="243"/>
    </location>
    <ligand>
        <name>heme c</name>
        <dbReference type="ChEBI" id="CHEBI:61717"/>
        <label>2</label>
    </ligand>
</feature>
<comment type="PTM">
    <text evidence="8">Binds 2 heme groups per subunit.</text>
</comment>
<feature type="binding site" description="axial binding residue" evidence="9">
    <location>
        <position position="100"/>
    </location>
    <ligand>
        <name>heme c</name>
        <dbReference type="ChEBI" id="CHEBI:61717"/>
        <label>1</label>
    </ligand>
    <ligandPart>
        <name>Fe</name>
        <dbReference type="ChEBI" id="CHEBI:18248"/>
    </ligandPart>
</feature>
<keyword evidence="6" id="KW-0560">Oxidoreductase</keyword>
<keyword evidence="3 9" id="KW-0479">Metal-binding</keyword>
<evidence type="ECO:0000256" key="6">
    <source>
        <dbReference type="ARBA" id="ARBA00023002"/>
    </source>
</evidence>
<evidence type="ECO:0000313" key="12">
    <source>
        <dbReference type="Proteomes" id="UP001156666"/>
    </source>
</evidence>
<comment type="caution">
    <text evidence="11">The sequence shown here is derived from an EMBL/GenBank/DDBJ whole genome shotgun (WGS) entry which is preliminary data.</text>
</comment>
<proteinExistence type="predicted"/>
<protein>
    <submittedName>
        <fullName evidence="11">Cytochrome-c peroxidase</fullName>
    </submittedName>
</protein>